<accession>A0A0A1Z9S7</accession>
<proteinExistence type="predicted"/>
<feature type="transmembrane region" description="Helical" evidence="1">
    <location>
        <begin position="308"/>
        <end position="326"/>
    </location>
</feature>
<evidence type="ECO:0000256" key="1">
    <source>
        <dbReference type="SAM" id="Phobius"/>
    </source>
</evidence>
<keyword evidence="1" id="KW-0812">Transmembrane</keyword>
<protein>
    <submittedName>
        <fullName evidence="2">Uncharacterized protein</fullName>
    </submittedName>
</protein>
<keyword evidence="1" id="KW-1133">Transmembrane helix</keyword>
<dbReference type="RefSeq" id="WP_032524835.1">
    <property type="nucleotide sequence ID" value="NZ_CP138934.1"/>
</dbReference>
<name>A0A0A1Z9S7_PROMR</name>
<feature type="transmembrane region" description="Helical" evidence="1">
    <location>
        <begin position="269"/>
        <end position="288"/>
    </location>
</feature>
<dbReference type="AlphaFoldDB" id="A0A0A1Z9S7"/>
<keyword evidence="1" id="KW-0472">Membrane</keyword>
<reference evidence="3" key="1">
    <citation type="journal article" date="2014" name="Sci. Data">
        <title>Genomes of diverse isolates of the marine cyanobacterium Prochlorococcus.</title>
        <authorList>
            <person name="Biller S."/>
            <person name="Berube P."/>
            <person name="Thompson J."/>
            <person name="Kelly L."/>
            <person name="Roggensack S."/>
            <person name="Awad L."/>
            <person name="Roache-Johnson K."/>
            <person name="Ding H."/>
            <person name="Giovannoni S.J."/>
            <person name="Moore L.R."/>
            <person name="Chisholm S.W."/>
        </authorList>
    </citation>
    <scope>NUCLEOTIDE SEQUENCE [LARGE SCALE GENOMIC DNA]</scope>
    <source>
        <strain evidence="3">GP2</strain>
    </source>
</reference>
<comment type="caution">
    <text evidence="2">The sequence shown here is derived from an EMBL/GenBank/DDBJ whole genome shotgun (WGS) entry which is preliminary data.</text>
</comment>
<evidence type="ECO:0000313" key="3">
    <source>
        <dbReference type="Proteomes" id="UP000030598"/>
    </source>
</evidence>
<dbReference type="OrthoDB" id="6197331at2"/>
<evidence type="ECO:0000313" key="2">
    <source>
        <dbReference type="EMBL" id="KGF85301.1"/>
    </source>
</evidence>
<dbReference type="EMBL" id="JNAH01000008">
    <property type="protein sequence ID" value="KGF85301.1"/>
    <property type="molecule type" value="Genomic_DNA"/>
</dbReference>
<sequence>MGQKKFATIPLNIVITTSKRIKSLSLVIPSVFNTRKKLRENGLDINYCILSSDSDSEEYNLTCESLIKKNSKTVDYFFKTKSNNSFDRHYFKLIRKIKELEKNEKEPNYFYFIGDDDLISFEPFLNICHSIMSKPKDAYIYYKSRNILKRRGDKDYEFDNLKDMYKYFWNQMKWGDFIYKPNFKKFYSSKNNLDCDHLDAIHFWHSLLLMKKKKYKVLVCDPKFTIDLRTEKLYKNKGISFYLRKIPISISLTSKLLNLEDKSILKKYLFWRVGFFSPVGLVRSFYILKSFFKGERLTKRTFMRSILFNKFYLIGFSLISATKIFIKNLKRNIKY</sequence>
<gene>
    <name evidence="2" type="ORF">EU91_1401</name>
</gene>
<organism evidence="2 3">
    <name type="scientific">Prochlorococcus marinus str. GP2</name>
    <dbReference type="NCBI Taxonomy" id="59925"/>
    <lineage>
        <taxon>Bacteria</taxon>
        <taxon>Bacillati</taxon>
        <taxon>Cyanobacteriota</taxon>
        <taxon>Cyanophyceae</taxon>
        <taxon>Synechococcales</taxon>
        <taxon>Prochlorococcaceae</taxon>
        <taxon>Prochlorococcus</taxon>
    </lineage>
</organism>
<dbReference type="Proteomes" id="UP000030598">
    <property type="component" value="Unassembled WGS sequence"/>
</dbReference>